<protein>
    <recommendedName>
        <fullName evidence="4">DUF4258 domain-containing protein</fullName>
    </recommendedName>
</protein>
<evidence type="ECO:0000256" key="1">
    <source>
        <dbReference type="SAM" id="Phobius"/>
    </source>
</evidence>
<keyword evidence="1" id="KW-1133">Transmembrane helix</keyword>
<sequence>MKFVHRLGYYLGGFIIGLIILMFFLNGKKASCAYGLDARVKKNIGLKKTQYTATALTEFNTLKIDTASFKTLLQKADVNFSASQTKLDSCKIYALETSTETQNLKLKVQNCDSIAHVLSIKSVQD</sequence>
<evidence type="ECO:0000313" key="2">
    <source>
        <dbReference type="EMBL" id="SHE31608.1"/>
    </source>
</evidence>
<keyword evidence="3" id="KW-1185">Reference proteome</keyword>
<dbReference type="Proteomes" id="UP000184462">
    <property type="component" value="Unassembled WGS sequence"/>
</dbReference>
<evidence type="ECO:0008006" key="4">
    <source>
        <dbReference type="Google" id="ProtNLM"/>
    </source>
</evidence>
<name>A0A1M4SHH7_9FLAO</name>
<gene>
    <name evidence="2" type="ORF">SAMN05444278_101159</name>
</gene>
<dbReference type="AlphaFoldDB" id="A0A1M4SHH7"/>
<proteinExistence type="predicted"/>
<feature type="transmembrane region" description="Helical" evidence="1">
    <location>
        <begin position="7"/>
        <end position="25"/>
    </location>
</feature>
<keyword evidence="1" id="KW-0472">Membrane</keyword>
<organism evidence="2 3">
    <name type="scientific">Psychroflexus salarius</name>
    <dbReference type="NCBI Taxonomy" id="1155689"/>
    <lineage>
        <taxon>Bacteria</taxon>
        <taxon>Pseudomonadati</taxon>
        <taxon>Bacteroidota</taxon>
        <taxon>Flavobacteriia</taxon>
        <taxon>Flavobacteriales</taxon>
        <taxon>Flavobacteriaceae</taxon>
        <taxon>Psychroflexus</taxon>
    </lineage>
</organism>
<dbReference type="OrthoDB" id="1466970at2"/>
<accession>A0A1M4SHH7</accession>
<dbReference type="STRING" id="1155689.SAMN05444278_101159"/>
<reference evidence="2 3" key="1">
    <citation type="submission" date="2016-11" db="EMBL/GenBank/DDBJ databases">
        <authorList>
            <person name="Jaros S."/>
            <person name="Januszkiewicz K."/>
            <person name="Wedrychowicz H."/>
        </authorList>
    </citation>
    <scope>NUCLEOTIDE SEQUENCE [LARGE SCALE GENOMIC DNA]</scope>
    <source>
        <strain evidence="2 3">DSM 25661</strain>
    </source>
</reference>
<keyword evidence="1" id="KW-0812">Transmembrane</keyword>
<dbReference type="EMBL" id="FQTW01000001">
    <property type="protein sequence ID" value="SHE31608.1"/>
    <property type="molecule type" value="Genomic_DNA"/>
</dbReference>
<dbReference type="RefSeq" id="WP_073190667.1">
    <property type="nucleotide sequence ID" value="NZ_FQTW01000001.1"/>
</dbReference>
<evidence type="ECO:0000313" key="3">
    <source>
        <dbReference type="Proteomes" id="UP000184462"/>
    </source>
</evidence>